<organism evidence="2 3">
    <name type="scientific">Rheinheimera marina</name>
    <dbReference type="NCBI Taxonomy" id="1774958"/>
    <lineage>
        <taxon>Bacteria</taxon>
        <taxon>Pseudomonadati</taxon>
        <taxon>Pseudomonadota</taxon>
        <taxon>Gammaproteobacteria</taxon>
        <taxon>Chromatiales</taxon>
        <taxon>Chromatiaceae</taxon>
        <taxon>Rheinheimera</taxon>
    </lineage>
</organism>
<dbReference type="RefSeq" id="WP_377336295.1">
    <property type="nucleotide sequence ID" value="NZ_JBHSGB010000017.1"/>
</dbReference>
<comment type="caution">
    <text evidence="2">The sequence shown here is derived from an EMBL/GenBank/DDBJ whole genome shotgun (WGS) entry which is preliminary data.</text>
</comment>
<accession>A0ABV9JRD9</accession>
<proteinExistence type="predicted"/>
<gene>
    <name evidence="2" type="ORF">ACFO3I_17620</name>
</gene>
<sequence>MKTLNYLTLSLLACSVQQALAADYFWQSPAGLSQMAQGGTGLIQMPTARHTKEGDFHLNYSDSQEYRFWTASLQLFPWLESTIRYTDVRTKLYSEDPSFSGDQTYKDKGIDLKLRLWQESLYLPEVSVGIRDFGGTGLFESEFIAASKRFGPVDLHLGIGWGYLGRRDNISNPFCDLNDRFCERPGGVSGSGGKVEYKKFFRGPASLYAGIEYQTPWAPLRLKAEYDGNTYQQDFAGALAQDSDFNVAAVYAVNEAFDINLNYQRGNTFGFGLSYKINFHTASQIKLDPPPVEVTEQRPVSALDQIDKAELSKQLYFNAGFVVNNYQLNDEQLVLTGRQVAFRDENVSMERIGRVLAQHLPESVKDYRIVLEAGGMQMVETKIDAPAFIAAATAQEPELAISDSFTRQNPGSYQWVGEVEPSGFGYGSNLFWIQSFGSPEDFYMYQAGLFANAAYQFNSNFGIYGTAKINLLTNFDEFNYKLDDFDTDLPRVRTYVREYVTRSDITMENLYGQWKSELAPDWFGQLYAGYLETMFGGVGGEVLYRPVDSEFAVGLDLNYVKQRSYEKELAFFDYTAFTGHVTAYWQPQDGWLKDSMVKVSAGQYLAKDKGVTLEFARRFDSGIIVGAYGAFTNVSSEQYGEGSFTKGMYVSIPFDLFSLKSATGRGLLPWVPISRDGGQMLNRPVRLMDVTELRSTFNR</sequence>
<name>A0ABV9JRD9_9GAMM</name>
<keyword evidence="1" id="KW-0732">Signal</keyword>
<feature type="signal peptide" evidence="1">
    <location>
        <begin position="1"/>
        <end position="21"/>
    </location>
</feature>
<dbReference type="InterPro" id="IPR010344">
    <property type="entry name" value="YbjH"/>
</dbReference>
<dbReference type="Proteomes" id="UP001595962">
    <property type="component" value="Unassembled WGS sequence"/>
</dbReference>
<keyword evidence="3" id="KW-1185">Reference proteome</keyword>
<dbReference type="EMBL" id="JBHSGB010000017">
    <property type="protein sequence ID" value="MFC4656841.1"/>
    <property type="molecule type" value="Genomic_DNA"/>
</dbReference>
<evidence type="ECO:0000256" key="1">
    <source>
        <dbReference type="SAM" id="SignalP"/>
    </source>
</evidence>
<feature type="chain" id="PRO_5046871262" evidence="1">
    <location>
        <begin position="22"/>
        <end position="699"/>
    </location>
</feature>
<dbReference type="Pfam" id="PF06082">
    <property type="entry name" value="YjbH"/>
    <property type="match status" value="1"/>
</dbReference>
<evidence type="ECO:0000313" key="3">
    <source>
        <dbReference type="Proteomes" id="UP001595962"/>
    </source>
</evidence>
<protein>
    <submittedName>
        <fullName evidence="2">YjbH domain-containing protein</fullName>
    </submittedName>
</protein>
<evidence type="ECO:0000313" key="2">
    <source>
        <dbReference type="EMBL" id="MFC4656841.1"/>
    </source>
</evidence>
<reference evidence="3" key="1">
    <citation type="journal article" date="2019" name="Int. J. Syst. Evol. Microbiol.">
        <title>The Global Catalogue of Microorganisms (GCM) 10K type strain sequencing project: providing services to taxonomists for standard genome sequencing and annotation.</title>
        <authorList>
            <consortium name="The Broad Institute Genomics Platform"/>
            <consortium name="The Broad Institute Genome Sequencing Center for Infectious Disease"/>
            <person name="Wu L."/>
            <person name="Ma J."/>
        </authorList>
    </citation>
    <scope>NUCLEOTIDE SEQUENCE [LARGE SCALE GENOMIC DNA]</scope>
    <source>
        <strain evidence="3">DT28</strain>
    </source>
</reference>